<dbReference type="GO" id="GO:0006487">
    <property type="term" value="P:protein N-linked glycosylation"/>
    <property type="evidence" value="ECO:0007669"/>
    <property type="project" value="TreeGrafter"/>
</dbReference>
<reference evidence="1" key="1">
    <citation type="submission" date="2023-06" db="EMBL/GenBank/DDBJ databases">
        <title>Survivors Of The Sea: Transcriptome response of Skeletonema marinoi to long-term dormancy.</title>
        <authorList>
            <person name="Pinder M.I.M."/>
            <person name="Kourtchenko O."/>
            <person name="Robertson E.K."/>
            <person name="Larsson T."/>
            <person name="Maumus F."/>
            <person name="Osuna-Cruz C.M."/>
            <person name="Vancaester E."/>
            <person name="Stenow R."/>
            <person name="Vandepoele K."/>
            <person name="Ploug H."/>
            <person name="Bruchert V."/>
            <person name="Godhe A."/>
            <person name="Topel M."/>
        </authorList>
    </citation>
    <scope>NUCLEOTIDE SEQUENCE</scope>
    <source>
        <strain evidence="1">R05AC</strain>
    </source>
</reference>
<gene>
    <name evidence="1" type="ORF">QTG54_001577</name>
</gene>
<keyword evidence="2" id="KW-1185">Reference proteome</keyword>
<dbReference type="PANTHER" id="PTHR13132">
    <property type="entry name" value="ALPHA- 1,6 -FUCOSYLTRANSFERASE"/>
    <property type="match status" value="1"/>
</dbReference>
<organism evidence="1 2">
    <name type="scientific">Skeletonema marinoi</name>
    <dbReference type="NCBI Taxonomy" id="267567"/>
    <lineage>
        <taxon>Eukaryota</taxon>
        <taxon>Sar</taxon>
        <taxon>Stramenopiles</taxon>
        <taxon>Ochrophyta</taxon>
        <taxon>Bacillariophyta</taxon>
        <taxon>Coscinodiscophyceae</taxon>
        <taxon>Thalassiosirophycidae</taxon>
        <taxon>Thalassiosirales</taxon>
        <taxon>Skeletonemataceae</taxon>
        <taxon>Skeletonema</taxon>
        <taxon>Skeletonema marinoi-dohrnii complex</taxon>
    </lineage>
</organism>
<dbReference type="PANTHER" id="PTHR13132:SF29">
    <property type="entry name" value="ALPHA-(1,6)-FUCOSYLTRANSFERASE"/>
    <property type="match status" value="1"/>
</dbReference>
<evidence type="ECO:0000313" key="1">
    <source>
        <dbReference type="EMBL" id="KAK1747614.1"/>
    </source>
</evidence>
<comment type="caution">
    <text evidence="1">The sequence shown here is derived from an EMBL/GenBank/DDBJ whole genome shotgun (WGS) entry which is preliminary data.</text>
</comment>
<proteinExistence type="predicted"/>
<evidence type="ECO:0000313" key="2">
    <source>
        <dbReference type="Proteomes" id="UP001224775"/>
    </source>
</evidence>
<dbReference type="AlphaFoldDB" id="A0AAD9DIP8"/>
<sequence length="431" mass="49027">MPSSNLSRRVKSVLAVTTALAAASLLLASLNKDYRPFLRSPANDEQEHRQLLQLNSFNDPKSIQTRTPSPTDILDQARSGFMHNTQWCRPPEEDAFPAPPIDYNQCENPQLIHMDINGGMTSYLNKILKVAMWAARDNSCFYINEGLGVLNEADGGKHFSHSKLGYRLVDGQDTYMIPFLTRYFGQMGLEKSRFEEMLASGTYDVITPSPSDINHHDFGGKASLTTNDPKKRFEIMSIPQLGYNNAERLSLKKHFLRRMFRINADVRDRACHRLASQGLDDEYMALSVRRGDKVTETSILDTVDPYIRLAEEGINSHFDGKVPTMFVATDDCSVMQEFRDARPDWTFVSECDNASEANGFVYKEMKLWSEEQTDAHFNKFIAEMIGMASARYWIGVATTNVSYWVYFMRSLEATDDSFIWADPPRVPGLPW</sequence>
<dbReference type="Gene3D" id="3.40.50.11350">
    <property type="match status" value="1"/>
</dbReference>
<dbReference type="EMBL" id="JATAAI010000002">
    <property type="protein sequence ID" value="KAK1747614.1"/>
    <property type="molecule type" value="Genomic_DNA"/>
</dbReference>
<protein>
    <submittedName>
        <fullName evidence="1">Uncharacterized protein</fullName>
    </submittedName>
</protein>
<name>A0AAD9DIP8_9STRA</name>
<dbReference type="GO" id="GO:0046921">
    <property type="term" value="F:alpha-(1-&gt;6)-fucosyltransferase activity"/>
    <property type="evidence" value="ECO:0007669"/>
    <property type="project" value="TreeGrafter"/>
</dbReference>
<accession>A0AAD9DIP8</accession>
<dbReference type="Proteomes" id="UP001224775">
    <property type="component" value="Unassembled WGS sequence"/>
</dbReference>